<dbReference type="EMBL" id="JAUSTW010000003">
    <property type="protein sequence ID" value="MDQ0198887.1"/>
    <property type="molecule type" value="Genomic_DNA"/>
</dbReference>
<comment type="caution">
    <text evidence="1">The sequence shown here is derived from an EMBL/GenBank/DDBJ whole genome shotgun (WGS) entry which is preliminary data.</text>
</comment>
<dbReference type="Proteomes" id="UP001224122">
    <property type="component" value="Unassembled WGS sequence"/>
</dbReference>
<gene>
    <name evidence="1" type="ORF">J2S10_002045</name>
</gene>
<accession>A0ABT9XTL1</accession>
<organism evidence="1 2">
    <name type="scientific">Neobacillus ginsengisoli</name>
    <dbReference type="NCBI Taxonomy" id="904295"/>
    <lineage>
        <taxon>Bacteria</taxon>
        <taxon>Bacillati</taxon>
        <taxon>Bacillota</taxon>
        <taxon>Bacilli</taxon>
        <taxon>Bacillales</taxon>
        <taxon>Bacillaceae</taxon>
        <taxon>Neobacillus</taxon>
    </lineage>
</organism>
<name>A0ABT9XTL1_9BACI</name>
<sequence>MIETIQTFLQTIKERKHVLQLIQSTDKLMIHFISGPKTVPIALINGEFSWLHDTGEKFLACEIEGEGSAIQQLLEGKEKLRFLVKIGRLKVKAPFRTILMLESIFYLTKVGNELDQII</sequence>
<evidence type="ECO:0000313" key="1">
    <source>
        <dbReference type="EMBL" id="MDQ0198887.1"/>
    </source>
</evidence>
<proteinExistence type="predicted"/>
<protein>
    <recommendedName>
        <fullName evidence="3">SCP2 domain-containing protein</fullName>
    </recommendedName>
</protein>
<evidence type="ECO:0000313" key="2">
    <source>
        <dbReference type="Proteomes" id="UP001224122"/>
    </source>
</evidence>
<keyword evidence="2" id="KW-1185">Reference proteome</keyword>
<evidence type="ECO:0008006" key="3">
    <source>
        <dbReference type="Google" id="ProtNLM"/>
    </source>
</evidence>
<dbReference type="RefSeq" id="WP_307407240.1">
    <property type="nucleotide sequence ID" value="NZ_JAUSTW010000003.1"/>
</dbReference>
<reference evidence="1 2" key="1">
    <citation type="submission" date="2023-07" db="EMBL/GenBank/DDBJ databases">
        <title>Genomic Encyclopedia of Type Strains, Phase IV (KMG-IV): sequencing the most valuable type-strain genomes for metagenomic binning, comparative biology and taxonomic classification.</title>
        <authorList>
            <person name="Goeker M."/>
        </authorList>
    </citation>
    <scope>NUCLEOTIDE SEQUENCE [LARGE SCALE GENOMIC DNA]</scope>
    <source>
        <strain evidence="1 2">DSM 27594</strain>
    </source>
</reference>